<dbReference type="InterPro" id="IPR016061">
    <property type="entry name" value="Pro-tRNA_ligase_II_C"/>
</dbReference>
<dbReference type="GO" id="GO:0005524">
    <property type="term" value="F:ATP binding"/>
    <property type="evidence" value="ECO:0007669"/>
    <property type="project" value="UniProtKB-UniRule"/>
</dbReference>
<dbReference type="InterPro" id="IPR004154">
    <property type="entry name" value="Anticodon-bd"/>
</dbReference>
<dbReference type="InterPro" id="IPR036621">
    <property type="entry name" value="Anticodon-bd_dom_sf"/>
</dbReference>
<evidence type="ECO:0000256" key="3">
    <source>
        <dbReference type="ARBA" id="ARBA00022741"/>
    </source>
</evidence>
<gene>
    <name evidence="8 10" type="primary">proS</name>
    <name evidence="10" type="ORF">SLITO_v1c09240</name>
</gene>
<proteinExistence type="inferred from homology"/>
<name>A0A0K1W2H6_9MOLU</name>
<dbReference type="NCBIfam" id="TIGR00408">
    <property type="entry name" value="proS_fam_I"/>
    <property type="match status" value="1"/>
</dbReference>
<keyword evidence="5 8" id="KW-0648">Protein biosynthesis</keyword>
<dbReference type="Gene3D" id="3.30.930.10">
    <property type="entry name" value="Bira Bifunctional Protein, Domain 2"/>
    <property type="match status" value="1"/>
</dbReference>
<dbReference type="Pfam" id="PF00587">
    <property type="entry name" value="tRNA-synt_2b"/>
    <property type="match status" value="1"/>
</dbReference>
<evidence type="ECO:0000256" key="1">
    <source>
        <dbReference type="ARBA" id="ARBA00022490"/>
    </source>
</evidence>
<comment type="subcellular location">
    <subcellularLocation>
        <location evidence="8">Cytoplasm</location>
    </subcellularLocation>
</comment>
<dbReference type="Gene3D" id="3.40.50.800">
    <property type="entry name" value="Anticodon-binding domain"/>
    <property type="match status" value="1"/>
</dbReference>
<comment type="catalytic activity">
    <reaction evidence="7 8">
        <text>tRNA(Pro) + L-proline + ATP = L-prolyl-tRNA(Pro) + AMP + diphosphate</text>
        <dbReference type="Rhea" id="RHEA:14305"/>
        <dbReference type="Rhea" id="RHEA-COMP:9700"/>
        <dbReference type="Rhea" id="RHEA-COMP:9702"/>
        <dbReference type="ChEBI" id="CHEBI:30616"/>
        <dbReference type="ChEBI" id="CHEBI:33019"/>
        <dbReference type="ChEBI" id="CHEBI:60039"/>
        <dbReference type="ChEBI" id="CHEBI:78442"/>
        <dbReference type="ChEBI" id="CHEBI:78532"/>
        <dbReference type="ChEBI" id="CHEBI:456215"/>
        <dbReference type="EC" id="6.1.1.15"/>
    </reaction>
</comment>
<evidence type="ECO:0000256" key="4">
    <source>
        <dbReference type="ARBA" id="ARBA00022840"/>
    </source>
</evidence>
<dbReference type="PROSITE" id="PS50862">
    <property type="entry name" value="AA_TRNA_LIGASE_II"/>
    <property type="match status" value="1"/>
</dbReference>
<dbReference type="Gene3D" id="3.30.110.30">
    <property type="entry name" value="C-terminal domain of ProRS"/>
    <property type="match status" value="1"/>
</dbReference>
<dbReference type="STRING" id="216942.SLITO_v1c09240"/>
<keyword evidence="11" id="KW-1185">Reference proteome</keyword>
<comment type="similarity">
    <text evidence="8">Belongs to the class-II aminoacyl-tRNA synthetase family. ProS type 3 subfamily.</text>
</comment>
<keyword evidence="3 8" id="KW-0547">Nucleotide-binding</keyword>
<dbReference type="InterPro" id="IPR033721">
    <property type="entry name" value="ProRS_core_arch_euk"/>
</dbReference>
<accession>A0A0K1W2H6</accession>
<comment type="function">
    <text evidence="8">Catalyzes the attachment of proline to tRNA(Pro) in a two-step reaction: proline is first activated by ATP to form Pro-AMP and then transferred to the acceptor end of tRNA(Pro).</text>
</comment>
<dbReference type="InterPro" id="IPR017449">
    <property type="entry name" value="Pro-tRNA_synth_II"/>
</dbReference>
<dbReference type="InterPro" id="IPR002316">
    <property type="entry name" value="Pro-tRNA-ligase_IIa"/>
</dbReference>
<keyword evidence="6 8" id="KW-0030">Aminoacyl-tRNA synthetase</keyword>
<evidence type="ECO:0000313" key="10">
    <source>
        <dbReference type="EMBL" id="AKX34535.1"/>
    </source>
</evidence>
<dbReference type="AlphaFoldDB" id="A0A0K1W2H6"/>
<dbReference type="OrthoDB" id="9809052at2"/>
<dbReference type="InterPro" id="IPR045864">
    <property type="entry name" value="aa-tRNA-synth_II/BPL/LPL"/>
</dbReference>
<comment type="subunit">
    <text evidence="8">Homodimer.</text>
</comment>
<evidence type="ECO:0000259" key="9">
    <source>
        <dbReference type="PROSITE" id="PS50862"/>
    </source>
</evidence>
<organism evidence="10 11">
    <name type="scientific">Spiroplasma litorale</name>
    <dbReference type="NCBI Taxonomy" id="216942"/>
    <lineage>
        <taxon>Bacteria</taxon>
        <taxon>Bacillati</taxon>
        <taxon>Mycoplasmatota</taxon>
        <taxon>Mollicutes</taxon>
        <taxon>Entomoplasmatales</taxon>
        <taxon>Spiroplasmataceae</taxon>
        <taxon>Spiroplasma</taxon>
    </lineage>
</organism>
<dbReference type="Pfam" id="PF03129">
    <property type="entry name" value="HGTP_anticodon"/>
    <property type="match status" value="1"/>
</dbReference>
<keyword evidence="2 8" id="KW-0436">Ligase</keyword>
<dbReference type="PANTHER" id="PTHR43382:SF2">
    <property type="entry name" value="BIFUNCTIONAL GLUTAMATE_PROLINE--TRNA LIGASE"/>
    <property type="match status" value="1"/>
</dbReference>
<comment type="domain">
    <text evidence="8">Consists of three domains: the N-terminal catalytic domain, the anticodon-binding domain and the C-terminal extension.</text>
</comment>
<dbReference type="HAMAP" id="MF_01571">
    <property type="entry name" value="Pro_tRNA_synth_type3"/>
    <property type="match status" value="1"/>
</dbReference>
<dbReference type="GO" id="GO:0006433">
    <property type="term" value="P:prolyl-tRNA aminoacylation"/>
    <property type="evidence" value="ECO:0007669"/>
    <property type="project" value="UniProtKB-UniRule"/>
</dbReference>
<evidence type="ECO:0000256" key="5">
    <source>
        <dbReference type="ARBA" id="ARBA00022917"/>
    </source>
</evidence>
<dbReference type="Pfam" id="PF09180">
    <property type="entry name" value="ProRS-C_1"/>
    <property type="match status" value="1"/>
</dbReference>
<dbReference type="PATRIC" id="fig|216942.3.peg.940"/>
<feature type="domain" description="Aminoacyl-transfer RNA synthetases class-II family profile" evidence="9">
    <location>
        <begin position="36"/>
        <end position="283"/>
    </location>
</feature>
<dbReference type="PRINTS" id="PR01046">
    <property type="entry name" value="TRNASYNTHPRO"/>
</dbReference>
<dbReference type="Proteomes" id="UP000067476">
    <property type="component" value="Chromosome"/>
</dbReference>
<dbReference type="InterPro" id="IPR006195">
    <property type="entry name" value="aa-tRNA-synth_II"/>
</dbReference>
<dbReference type="SUPFAM" id="SSF64586">
    <property type="entry name" value="C-terminal domain of ProRS"/>
    <property type="match status" value="1"/>
</dbReference>
<sequence length="474" mass="54390">MAQKLEKITSRDIDFTRWYTDVVKNAKLMDYGQVKGTMILKPNGYAIWEKIQENLDKKFKSLGVKNVYFPLLIPESLFNKEKKHVEGFAPELATVTMVGDKDLGEKLFIRPTSEVLIADFLEKEIKSYRDLPIKYNQWVNVLRWEKTTRPFLRSSEFLWQEGHTFHDSAEEAKKMTLDILEVYKSFVKEILLIPVIDGQKTEHEKFAGAKETYTIESIMYDGQALQSGTSHFFGDNFSKAFNIKFQNKNQKEENAYSTSWGVSTRLIGALIMTHGDDNGLILPSKIAPTQISIIAVNNSEQIIDTCKELKSQLEDMYRVEIDNTDKSFGFKMAESEIQGIPLRIEVGPKDLADNNVTISDRLHNNKVKVKLSEVKNNVISIIDKYDLELKNRAIKNLESKIFKATTFEKYINIINSTPGFVSVPFCGEIECENNIKQESSTVSRCIKDFDVNDGELCFKCNKNAKMHTYFARSY</sequence>
<evidence type="ECO:0000256" key="8">
    <source>
        <dbReference type="HAMAP-Rule" id="MF_01571"/>
    </source>
</evidence>
<dbReference type="FunFam" id="3.30.930.10:FF:000037">
    <property type="entry name" value="Proline--tRNA ligase"/>
    <property type="match status" value="1"/>
</dbReference>
<evidence type="ECO:0000256" key="7">
    <source>
        <dbReference type="ARBA" id="ARBA00047671"/>
    </source>
</evidence>
<dbReference type="SUPFAM" id="SSF55681">
    <property type="entry name" value="Class II aaRS and biotin synthetases"/>
    <property type="match status" value="1"/>
</dbReference>
<dbReference type="EC" id="6.1.1.15" evidence="8"/>
<dbReference type="InterPro" id="IPR004499">
    <property type="entry name" value="Pro-tRNA-ligase_IIa_arc-type"/>
</dbReference>
<keyword evidence="1 8" id="KW-0963">Cytoplasm</keyword>
<keyword evidence="4 8" id="KW-0067">ATP-binding</keyword>
<dbReference type="GO" id="GO:0017101">
    <property type="term" value="C:aminoacyl-tRNA synthetase multienzyme complex"/>
    <property type="evidence" value="ECO:0007669"/>
    <property type="project" value="TreeGrafter"/>
</dbReference>
<dbReference type="GO" id="GO:0004827">
    <property type="term" value="F:proline-tRNA ligase activity"/>
    <property type="evidence" value="ECO:0007669"/>
    <property type="project" value="UniProtKB-UniRule"/>
</dbReference>
<evidence type="ECO:0000256" key="6">
    <source>
        <dbReference type="ARBA" id="ARBA00023146"/>
    </source>
</evidence>
<dbReference type="PANTHER" id="PTHR43382">
    <property type="entry name" value="PROLYL-TRNA SYNTHETASE"/>
    <property type="match status" value="1"/>
</dbReference>
<reference evidence="10 11" key="1">
    <citation type="journal article" date="2015" name="Genome Announc.">
        <title>Complete Genome Sequence of Spiroplasma litorale TN-1T (DSM 21781), a Bacterium Isolated from a Green-Eyed Horsefly (Tabanus nigrovittatus).</title>
        <authorList>
            <person name="Lo W.S."/>
            <person name="Lai Y.C."/>
            <person name="Lien Y.W."/>
            <person name="Wang T.H."/>
            <person name="Kuo C.H."/>
        </authorList>
    </citation>
    <scope>NUCLEOTIDE SEQUENCE [LARGE SCALE GENOMIC DNA]</scope>
    <source>
        <strain evidence="10 11">TN-1</strain>
    </source>
</reference>
<protein>
    <recommendedName>
        <fullName evidence="8">Proline--tRNA ligase</fullName>
        <ecNumber evidence="8">6.1.1.15</ecNumber>
    </recommendedName>
    <alternativeName>
        <fullName evidence="8">Prolyl-tRNA synthetase</fullName>
        <shortName evidence="8">ProRS</shortName>
    </alternativeName>
</protein>
<dbReference type="GO" id="GO:0005737">
    <property type="term" value="C:cytoplasm"/>
    <property type="evidence" value="ECO:0007669"/>
    <property type="project" value="UniProtKB-SubCell"/>
</dbReference>
<dbReference type="CDD" id="cd00778">
    <property type="entry name" value="ProRS_core_arch_euk"/>
    <property type="match status" value="1"/>
</dbReference>
<dbReference type="SUPFAM" id="SSF52954">
    <property type="entry name" value="Class II aaRS ABD-related"/>
    <property type="match status" value="1"/>
</dbReference>
<dbReference type="SMART" id="SM00946">
    <property type="entry name" value="ProRS-C_1"/>
    <property type="match status" value="1"/>
</dbReference>
<dbReference type="InterPro" id="IPR002314">
    <property type="entry name" value="aa-tRNA-synt_IIb"/>
</dbReference>
<dbReference type="KEGG" id="sll:SLITO_v1c09240"/>
<dbReference type="EMBL" id="CP012357">
    <property type="protein sequence ID" value="AKX34535.1"/>
    <property type="molecule type" value="Genomic_DNA"/>
</dbReference>
<evidence type="ECO:0000256" key="2">
    <source>
        <dbReference type="ARBA" id="ARBA00022598"/>
    </source>
</evidence>
<dbReference type="RefSeq" id="WP_075058623.1">
    <property type="nucleotide sequence ID" value="NZ_CP012357.1"/>
</dbReference>
<evidence type="ECO:0000313" key="11">
    <source>
        <dbReference type="Proteomes" id="UP000067476"/>
    </source>
</evidence>